<dbReference type="PANTHER" id="PTHR30535">
    <property type="entry name" value="VITAMIN B12-BINDING PROTEIN"/>
    <property type="match status" value="1"/>
</dbReference>
<dbReference type="OrthoDB" id="9787830at2"/>
<dbReference type="InterPro" id="IPR002491">
    <property type="entry name" value="ABC_transptr_periplasmic_BD"/>
</dbReference>
<evidence type="ECO:0000313" key="4">
    <source>
        <dbReference type="EMBL" id="KYO65244.1"/>
    </source>
</evidence>
<reference evidence="4 5" key="1">
    <citation type="submission" date="2015-12" db="EMBL/GenBank/DDBJ databases">
        <title>Draft genome of Thermovenabulum gondwanense isolated from a red thermophilic microbial mat colonisisng an outflow channel of a bore well.</title>
        <authorList>
            <person name="Patel B.K."/>
        </authorList>
    </citation>
    <scope>NUCLEOTIDE SEQUENCE [LARGE SCALE GENOMIC DNA]</scope>
    <source>
        <strain evidence="4 5">R270</strain>
    </source>
</reference>
<dbReference type="InterPro" id="IPR054828">
    <property type="entry name" value="Vit_B12_bind_prot"/>
</dbReference>
<accession>A0A161PTN5</accession>
<evidence type="ECO:0000256" key="1">
    <source>
        <dbReference type="ARBA" id="ARBA00008814"/>
    </source>
</evidence>
<dbReference type="AlphaFoldDB" id="A0A161PTN5"/>
<dbReference type="Pfam" id="PF01497">
    <property type="entry name" value="Peripla_BP_2"/>
    <property type="match status" value="1"/>
</dbReference>
<dbReference type="CDD" id="cd01144">
    <property type="entry name" value="BtuF"/>
    <property type="match status" value="1"/>
</dbReference>
<keyword evidence="2" id="KW-0732">Signal</keyword>
<dbReference type="NCBIfam" id="NF038402">
    <property type="entry name" value="TroA_like"/>
    <property type="match status" value="1"/>
</dbReference>
<evidence type="ECO:0000313" key="5">
    <source>
        <dbReference type="Proteomes" id="UP000075737"/>
    </source>
</evidence>
<comment type="similarity">
    <text evidence="1">Belongs to the bacterial solute-binding protein 8 family.</text>
</comment>
<dbReference type="STRING" id="520767.ATZ99_16930"/>
<dbReference type="PATRIC" id="fig|520767.4.peg.1805"/>
<dbReference type="PROSITE" id="PS51257">
    <property type="entry name" value="PROKAR_LIPOPROTEIN"/>
    <property type="match status" value="1"/>
</dbReference>
<dbReference type="RefSeq" id="WP_068748808.1">
    <property type="nucleotide sequence ID" value="NZ_LOHZ01000036.1"/>
</dbReference>
<evidence type="ECO:0000256" key="2">
    <source>
        <dbReference type="ARBA" id="ARBA00022729"/>
    </source>
</evidence>
<evidence type="ECO:0000259" key="3">
    <source>
        <dbReference type="PROSITE" id="PS50983"/>
    </source>
</evidence>
<dbReference type="Gene3D" id="3.40.50.1980">
    <property type="entry name" value="Nitrogenase molybdenum iron protein domain"/>
    <property type="match status" value="2"/>
</dbReference>
<name>A0A161PTN5_9FIRM</name>
<keyword evidence="5" id="KW-1185">Reference proteome</keyword>
<protein>
    <submittedName>
        <fullName evidence="4">Vitamin B12-binding protein</fullName>
    </submittedName>
</protein>
<dbReference type="PROSITE" id="PS50983">
    <property type="entry name" value="FE_B12_PBP"/>
    <property type="match status" value="1"/>
</dbReference>
<dbReference type="PANTHER" id="PTHR30535:SF34">
    <property type="entry name" value="MOLYBDATE-BINDING PROTEIN MOLA"/>
    <property type="match status" value="1"/>
</dbReference>
<dbReference type="InterPro" id="IPR050902">
    <property type="entry name" value="ABC_Transporter_SBP"/>
</dbReference>
<proteinExistence type="inferred from homology"/>
<sequence length="323" mass="35714">MKNKIIVKNLLTILLIAAIIVVGLSGCSKNSKNNDSQNSNSNNGLFPVTLKDSLGREVKIEKEPLRIISLSPSNTEILFALGLGDRVVGVTNYCDYPGEAKSKEKIGDFSNPNIEKIISLNPDLVLATTMHEKPVKRLEELKIPVIVLEPKNIEEMLDSLILVGKATGREKDATELVNSLKKRIDAVKEKVSSIPEDKKPTVFYELWPSPITTVGPGTFVDDLITKAGGKNIAGDSDKPYPVYGQEVIIAKNPDIIIFSHHGTNGVNEQTKEDILKRPGWSNINAVKNDKVFYVDENIIQRPTPRLVDGLEQFSKIIHPEIFK</sequence>
<dbReference type="SUPFAM" id="SSF53807">
    <property type="entry name" value="Helical backbone' metal receptor"/>
    <property type="match status" value="1"/>
</dbReference>
<gene>
    <name evidence="4" type="primary">btuF</name>
    <name evidence="4" type="ORF">ATZ99_16930</name>
</gene>
<comment type="caution">
    <text evidence="4">The sequence shown here is derived from an EMBL/GenBank/DDBJ whole genome shotgun (WGS) entry which is preliminary data.</text>
</comment>
<dbReference type="EMBL" id="LOHZ01000036">
    <property type="protein sequence ID" value="KYO65244.1"/>
    <property type="molecule type" value="Genomic_DNA"/>
</dbReference>
<feature type="domain" description="Fe/B12 periplasmic-binding" evidence="3">
    <location>
        <begin position="66"/>
        <end position="321"/>
    </location>
</feature>
<dbReference type="GO" id="GO:0071281">
    <property type="term" value="P:cellular response to iron ion"/>
    <property type="evidence" value="ECO:0007669"/>
    <property type="project" value="TreeGrafter"/>
</dbReference>
<organism evidence="4 5">
    <name type="scientific">Thermovenabulum gondwanense</name>
    <dbReference type="NCBI Taxonomy" id="520767"/>
    <lineage>
        <taxon>Bacteria</taxon>
        <taxon>Bacillati</taxon>
        <taxon>Bacillota</taxon>
        <taxon>Clostridia</taxon>
        <taxon>Thermosediminibacterales</taxon>
        <taxon>Thermosediminibacteraceae</taxon>
        <taxon>Thermovenabulum</taxon>
    </lineage>
</organism>
<dbReference type="Proteomes" id="UP000075737">
    <property type="component" value="Unassembled WGS sequence"/>
</dbReference>